<protein>
    <submittedName>
        <fullName evidence="2">Uncharacterized protein</fullName>
    </submittedName>
</protein>
<name>A0ABP6UPF1_9FLAO</name>
<accession>A0ABP6UPF1</accession>
<proteinExistence type="predicted"/>
<feature type="region of interest" description="Disordered" evidence="1">
    <location>
        <begin position="67"/>
        <end position="89"/>
    </location>
</feature>
<evidence type="ECO:0000256" key="1">
    <source>
        <dbReference type="SAM" id="MobiDB-lite"/>
    </source>
</evidence>
<organism evidence="2 3">
    <name type="scientific">Aquimarina addita</name>
    <dbReference type="NCBI Taxonomy" id="870485"/>
    <lineage>
        <taxon>Bacteria</taxon>
        <taxon>Pseudomonadati</taxon>
        <taxon>Bacteroidota</taxon>
        <taxon>Flavobacteriia</taxon>
        <taxon>Flavobacteriales</taxon>
        <taxon>Flavobacteriaceae</taxon>
        <taxon>Aquimarina</taxon>
    </lineage>
</organism>
<dbReference type="Proteomes" id="UP001500459">
    <property type="component" value="Unassembled WGS sequence"/>
</dbReference>
<evidence type="ECO:0000313" key="3">
    <source>
        <dbReference type="Proteomes" id="UP001500459"/>
    </source>
</evidence>
<sequence length="177" mass="19946">MKNLNLVVTSALICSFLGFGQSEKTEINDSIPKKNISQEIVTKTIKVKGANGEEKIITQEQVITKESELKLNPDDQDKTNQTATYSPEEVSVKNSDSFSNEKLYSLTEDGKNYIIKFVDEKGERVSKAVLLSNDYYLIHNGDKDNCLGHFGENKILIIEMFDSETNSVVNKEYKPIK</sequence>
<keyword evidence="3" id="KW-1185">Reference proteome</keyword>
<comment type="caution">
    <text evidence="2">The sequence shown here is derived from an EMBL/GenBank/DDBJ whole genome shotgun (WGS) entry which is preliminary data.</text>
</comment>
<evidence type="ECO:0000313" key="2">
    <source>
        <dbReference type="EMBL" id="GAA3511396.1"/>
    </source>
</evidence>
<reference evidence="3" key="1">
    <citation type="journal article" date="2019" name="Int. J. Syst. Evol. Microbiol.">
        <title>The Global Catalogue of Microorganisms (GCM) 10K type strain sequencing project: providing services to taxonomists for standard genome sequencing and annotation.</title>
        <authorList>
            <consortium name="The Broad Institute Genomics Platform"/>
            <consortium name="The Broad Institute Genome Sequencing Center for Infectious Disease"/>
            <person name="Wu L."/>
            <person name="Ma J."/>
        </authorList>
    </citation>
    <scope>NUCLEOTIDE SEQUENCE [LARGE SCALE GENOMIC DNA]</scope>
    <source>
        <strain evidence="3">JCM 17106</strain>
    </source>
</reference>
<gene>
    <name evidence="2" type="ORF">GCM10022393_26470</name>
</gene>
<feature type="compositionally biased region" description="Basic and acidic residues" evidence="1">
    <location>
        <begin position="67"/>
        <end position="78"/>
    </location>
</feature>
<dbReference type="RefSeq" id="WP_344928136.1">
    <property type="nucleotide sequence ID" value="NZ_BAABCW010000010.1"/>
</dbReference>
<dbReference type="EMBL" id="BAABCW010000010">
    <property type="protein sequence ID" value="GAA3511396.1"/>
    <property type="molecule type" value="Genomic_DNA"/>
</dbReference>